<dbReference type="PANTHER" id="PTHR37016">
    <property type="match status" value="1"/>
</dbReference>
<keyword evidence="5" id="KW-0378">Hydrolase</keyword>
<evidence type="ECO:0000256" key="6">
    <source>
        <dbReference type="ARBA" id="ARBA00022833"/>
    </source>
</evidence>
<accession>A0A0A1TGA5</accession>
<dbReference type="GO" id="GO:0006508">
    <property type="term" value="P:proteolysis"/>
    <property type="evidence" value="ECO:0007669"/>
    <property type="project" value="UniProtKB-KW"/>
</dbReference>
<evidence type="ECO:0000313" key="11">
    <source>
        <dbReference type="Proteomes" id="UP000039046"/>
    </source>
</evidence>
<reference evidence="10 11" key="1">
    <citation type="journal article" date="2015" name="Genome Announc.">
        <title>Draft Genome Sequence and Gene Annotation of the Entomopathogenic Fungus Verticillium hemipterigenum.</title>
        <authorList>
            <person name="Horn F."/>
            <person name="Habel A."/>
            <person name="Scharf D.H."/>
            <person name="Dworschak J."/>
            <person name="Brakhage A.A."/>
            <person name="Guthke R."/>
            <person name="Hertweck C."/>
            <person name="Linde J."/>
        </authorList>
    </citation>
    <scope>NUCLEOTIDE SEQUENCE [LARGE SCALE GENOMIC DNA]</scope>
</reference>
<sequence>MRLATIASLATLAAALPSPEGITREFSLAQKGFILSSPAKEGKFIPSVSKPFPKLTVIGSSMATSLDPSCDVLRVPLQHMVEHCGKVARAAEKKARHGPSKLMDEYFGSSSRETRNTVADNFALFGRECSRLDGGVVKYMCNYSRDQCRSASNMMYVTERARVTEMMLCPAFFSQFDYHQATQCDMRETPAQTAMLMGLVAMSKHVTGMEWNSPDKTNGAESYADFSQFEGEPGCDKA</sequence>
<protein>
    <recommendedName>
        <fullName evidence="9">Lysine-specific metallo-endopeptidase domain-containing protein</fullName>
    </recommendedName>
</protein>
<evidence type="ECO:0000256" key="7">
    <source>
        <dbReference type="ARBA" id="ARBA00023049"/>
    </source>
</evidence>
<dbReference type="EMBL" id="CDHN01000002">
    <property type="protein sequence ID" value="CEJ87509.1"/>
    <property type="molecule type" value="Genomic_DNA"/>
</dbReference>
<dbReference type="InterPro" id="IPR029463">
    <property type="entry name" value="Lys_MEP"/>
</dbReference>
<keyword evidence="8" id="KW-0732">Signal</keyword>
<evidence type="ECO:0000313" key="10">
    <source>
        <dbReference type="EMBL" id="CEJ87509.1"/>
    </source>
</evidence>
<evidence type="ECO:0000256" key="2">
    <source>
        <dbReference type="ARBA" id="ARBA00010279"/>
    </source>
</evidence>
<dbReference type="Pfam" id="PF14521">
    <property type="entry name" value="Aspzincin_M35"/>
    <property type="match status" value="1"/>
</dbReference>
<dbReference type="InterPro" id="IPR024079">
    <property type="entry name" value="MetalloPept_cat_dom_sf"/>
</dbReference>
<evidence type="ECO:0000256" key="4">
    <source>
        <dbReference type="ARBA" id="ARBA00022723"/>
    </source>
</evidence>
<gene>
    <name evidence="10" type="ORF">VHEMI04436</name>
</gene>
<dbReference type="OrthoDB" id="412874at2759"/>
<dbReference type="GO" id="GO:0046872">
    <property type="term" value="F:metal ion binding"/>
    <property type="evidence" value="ECO:0007669"/>
    <property type="project" value="UniProtKB-KW"/>
</dbReference>
<feature type="signal peptide" evidence="8">
    <location>
        <begin position="1"/>
        <end position="15"/>
    </location>
</feature>
<organism evidence="10 11">
    <name type="scientific">[Torrubiella] hemipterigena</name>
    <dbReference type="NCBI Taxonomy" id="1531966"/>
    <lineage>
        <taxon>Eukaryota</taxon>
        <taxon>Fungi</taxon>
        <taxon>Dikarya</taxon>
        <taxon>Ascomycota</taxon>
        <taxon>Pezizomycotina</taxon>
        <taxon>Sordariomycetes</taxon>
        <taxon>Hypocreomycetidae</taxon>
        <taxon>Hypocreales</taxon>
        <taxon>Clavicipitaceae</taxon>
        <taxon>Clavicipitaceae incertae sedis</taxon>
        <taxon>'Torrubiella' clade</taxon>
    </lineage>
</organism>
<dbReference type="SUPFAM" id="SSF55486">
    <property type="entry name" value="Metalloproteases ('zincins'), catalytic domain"/>
    <property type="match status" value="1"/>
</dbReference>
<dbReference type="InterPro" id="IPR050414">
    <property type="entry name" value="Fungal_M35_metalloproteases"/>
</dbReference>
<evidence type="ECO:0000256" key="8">
    <source>
        <dbReference type="SAM" id="SignalP"/>
    </source>
</evidence>
<evidence type="ECO:0000256" key="5">
    <source>
        <dbReference type="ARBA" id="ARBA00022801"/>
    </source>
</evidence>
<dbReference type="HOGENOM" id="CLU_1166544_0_0_1"/>
<comment type="cofactor">
    <cofactor evidence="1">
        <name>Zn(2+)</name>
        <dbReference type="ChEBI" id="CHEBI:29105"/>
    </cofactor>
</comment>
<evidence type="ECO:0000256" key="3">
    <source>
        <dbReference type="ARBA" id="ARBA00022670"/>
    </source>
</evidence>
<keyword evidence="6" id="KW-0862">Zinc</keyword>
<dbReference type="Proteomes" id="UP000039046">
    <property type="component" value="Unassembled WGS sequence"/>
</dbReference>
<proteinExistence type="inferred from homology"/>
<feature type="domain" description="Lysine-specific metallo-endopeptidase" evidence="9">
    <location>
        <begin position="95"/>
        <end position="179"/>
    </location>
</feature>
<keyword evidence="7" id="KW-0482">Metalloprotease</keyword>
<keyword evidence="4" id="KW-0479">Metal-binding</keyword>
<evidence type="ECO:0000259" key="9">
    <source>
        <dbReference type="Pfam" id="PF14521"/>
    </source>
</evidence>
<keyword evidence="3" id="KW-0645">Protease</keyword>
<comment type="similarity">
    <text evidence="2">Belongs to the peptidase M35 family.</text>
</comment>
<dbReference type="Gene3D" id="3.40.390.10">
    <property type="entry name" value="Collagenase (Catalytic Domain)"/>
    <property type="match status" value="1"/>
</dbReference>
<dbReference type="AlphaFoldDB" id="A0A0A1TGA5"/>
<evidence type="ECO:0000256" key="1">
    <source>
        <dbReference type="ARBA" id="ARBA00001947"/>
    </source>
</evidence>
<name>A0A0A1TGA5_9HYPO</name>
<keyword evidence="11" id="KW-1185">Reference proteome</keyword>
<dbReference type="GO" id="GO:0004222">
    <property type="term" value="F:metalloendopeptidase activity"/>
    <property type="evidence" value="ECO:0007669"/>
    <property type="project" value="InterPro"/>
</dbReference>
<dbReference type="PANTHER" id="PTHR37016:SF3">
    <property type="entry name" value="NEUTRAL PROTEASE 2-RELATED"/>
    <property type="match status" value="1"/>
</dbReference>
<feature type="chain" id="PRO_5013108003" description="Lysine-specific metallo-endopeptidase domain-containing protein" evidence="8">
    <location>
        <begin position="16"/>
        <end position="238"/>
    </location>
</feature>